<evidence type="ECO:0000256" key="4">
    <source>
        <dbReference type="ARBA" id="ARBA00022448"/>
    </source>
</evidence>
<dbReference type="AlphaFoldDB" id="A0A1G9BAV7"/>
<dbReference type="PROSITE" id="PS00589">
    <property type="entry name" value="PTS_HPR_SER"/>
    <property type="match status" value="1"/>
</dbReference>
<dbReference type="GO" id="GO:0009401">
    <property type="term" value="P:phosphoenolpyruvate-dependent sugar phosphotransferase system"/>
    <property type="evidence" value="ECO:0007669"/>
    <property type="project" value="UniProtKB-KW"/>
</dbReference>
<keyword evidence="6" id="KW-0762">Sugar transport</keyword>
<protein>
    <recommendedName>
        <fullName evidence="3">Phosphocarrier protein HPr</fullName>
    </recommendedName>
    <alternativeName>
        <fullName evidence="8">Histidine-containing protein</fullName>
    </alternativeName>
</protein>
<evidence type="ECO:0000256" key="2">
    <source>
        <dbReference type="ARBA" id="ARBA00004496"/>
    </source>
</evidence>
<keyword evidence="11" id="KW-1185">Reference proteome</keyword>
<dbReference type="SUPFAM" id="SSF55594">
    <property type="entry name" value="HPr-like"/>
    <property type="match status" value="1"/>
</dbReference>
<evidence type="ECO:0000313" key="11">
    <source>
        <dbReference type="Proteomes" id="UP000199053"/>
    </source>
</evidence>
<dbReference type="OrthoDB" id="9798965at2"/>
<dbReference type="InterPro" id="IPR002114">
    <property type="entry name" value="PTS_HPr_Ser_P_site"/>
</dbReference>
<evidence type="ECO:0000256" key="8">
    <source>
        <dbReference type="ARBA" id="ARBA00033055"/>
    </source>
</evidence>
<dbReference type="Proteomes" id="UP000199053">
    <property type="component" value="Unassembled WGS sequence"/>
</dbReference>
<accession>A0A1G9BAV7</accession>
<dbReference type="PRINTS" id="PR00107">
    <property type="entry name" value="PHOSPHOCPHPR"/>
</dbReference>
<dbReference type="RefSeq" id="WP_092157380.1">
    <property type="nucleotide sequence ID" value="NZ_FNGA01000001.1"/>
</dbReference>
<dbReference type="InterPro" id="IPR035895">
    <property type="entry name" value="HPr-like_sf"/>
</dbReference>
<dbReference type="InterPro" id="IPR050399">
    <property type="entry name" value="HPr"/>
</dbReference>
<evidence type="ECO:0000256" key="7">
    <source>
        <dbReference type="ARBA" id="ARBA00022683"/>
    </source>
</evidence>
<dbReference type="EMBL" id="FNGA01000001">
    <property type="protein sequence ID" value="SDK36210.1"/>
    <property type="molecule type" value="Genomic_DNA"/>
</dbReference>
<dbReference type="NCBIfam" id="TIGR01003">
    <property type="entry name" value="PTS_HPr_family"/>
    <property type="match status" value="1"/>
</dbReference>
<feature type="domain" description="HPr" evidence="9">
    <location>
        <begin position="1"/>
        <end position="85"/>
    </location>
</feature>
<proteinExistence type="predicted"/>
<evidence type="ECO:0000256" key="5">
    <source>
        <dbReference type="ARBA" id="ARBA00022490"/>
    </source>
</evidence>
<comment type="function">
    <text evidence="1">General (non sugar-specific) component of the phosphoenolpyruvate-dependent sugar phosphotransferase system (sugar PTS). This major carbohydrate active-transport system catalyzes the phosphorylation of incoming sugar substrates concomitantly with their translocation across the cell membrane. The phosphoryl group from phosphoenolpyruvate (PEP) is transferred to the phosphoryl carrier protein HPr by enzyme I. Phospho-HPr then transfers it to the PTS EIIA domain.</text>
</comment>
<keyword evidence="4" id="KW-0813">Transport</keyword>
<evidence type="ECO:0000313" key="10">
    <source>
        <dbReference type="EMBL" id="SDK36210.1"/>
    </source>
</evidence>
<reference evidence="11" key="1">
    <citation type="submission" date="2016-10" db="EMBL/GenBank/DDBJ databases">
        <authorList>
            <person name="Varghese N."/>
            <person name="Submissions S."/>
        </authorList>
    </citation>
    <scope>NUCLEOTIDE SEQUENCE [LARGE SCALE GENOMIC DNA]</scope>
    <source>
        <strain evidence="11">DSM 16995</strain>
    </source>
</reference>
<dbReference type="GO" id="GO:0005737">
    <property type="term" value="C:cytoplasm"/>
    <property type="evidence" value="ECO:0007669"/>
    <property type="project" value="UniProtKB-SubCell"/>
</dbReference>
<dbReference type="InterPro" id="IPR000032">
    <property type="entry name" value="HPr-like"/>
</dbReference>
<name>A0A1G9BAV7_9BACT</name>
<dbReference type="STRING" id="246191.SAMN05660337_0209"/>
<evidence type="ECO:0000259" key="9">
    <source>
        <dbReference type="PROSITE" id="PS51350"/>
    </source>
</evidence>
<sequence>MSNKTITLQAEDGLHVRPAAEFVKMAKGFESDIKVSVAGKSANAKSLFKLQLLELVKGANVLIEAVGSDEQNAVETLSDFLVSLK</sequence>
<dbReference type="PROSITE" id="PS00369">
    <property type="entry name" value="PTS_HPR_HIS"/>
    <property type="match status" value="1"/>
</dbReference>
<keyword evidence="5" id="KW-0963">Cytoplasm</keyword>
<dbReference type="PANTHER" id="PTHR33705">
    <property type="entry name" value="PHOSPHOCARRIER PROTEIN HPR"/>
    <property type="match status" value="1"/>
</dbReference>
<dbReference type="PROSITE" id="PS51350">
    <property type="entry name" value="PTS_HPR_DOM"/>
    <property type="match status" value="1"/>
</dbReference>
<evidence type="ECO:0000256" key="6">
    <source>
        <dbReference type="ARBA" id="ARBA00022597"/>
    </source>
</evidence>
<organism evidence="10 11">
    <name type="scientific">Maridesulfovibrio ferrireducens</name>
    <dbReference type="NCBI Taxonomy" id="246191"/>
    <lineage>
        <taxon>Bacteria</taxon>
        <taxon>Pseudomonadati</taxon>
        <taxon>Thermodesulfobacteriota</taxon>
        <taxon>Desulfovibrionia</taxon>
        <taxon>Desulfovibrionales</taxon>
        <taxon>Desulfovibrionaceae</taxon>
        <taxon>Maridesulfovibrio</taxon>
    </lineage>
</organism>
<comment type="subcellular location">
    <subcellularLocation>
        <location evidence="2">Cytoplasm</location>
    </subcellularLocation>
</comment>
<dbReference type="Gene3D" id="3.30.1340.10">
    <property type="entry name" value="HPr-like"/>
    <property type="match status" value="1"/>
</dbReference>
<keyword evidence="7" id="KW-0598">Phosphotransferase system</keyword>
<evidence type="ECO:0000256" key="1">
    <source>
        <dbReference type="ARBA" id="ARBA00003681"/>
    </source>
</evidence>
<evidence type="ECO:0000256" key="3">
    <source>
        <dbReference type="ARBA" id="ARBA00020422"/>
    </source>
</evidence>
<dbReference type="Pfam" id="PF00381">
    <property type="entry name" value="PTS-HPr"/>
    <property type="match status" value="1"/>
</dbReference>
<dbReference type="PANTHER" id="PTHR33705:SF1">
    <property type="entry name" value="PHOSPHOCARRIER PROTEIN HPR"/>
    <property type="match status" value="1"/>
</dbReference>
<dbReference type="InterPro" id="IPR001020">
    <property type="entry name" value="PTS_HPr_His_P_site"/>
</dbReference>
<dbReference type="CDD" id="cd00367">
    <property type="entry name" value="PTS-HPr_like"/>
    <property type="match status" value="1"/>
</dbReference>
<gene>
    <name evidence="10" type="ORF">SAMN05660337_0209</name>
</gene>